<dbReference type="Proteomes" id="UP000427906">
    <property type="component" value="Chromosome"/>
</dbReference>
<protein>
    <submittedName>
        <fullName evidence="1">Phosphohistidine phosphatase SixA</fullName>
    </submittedName>
</protein>
<dbReference type="InterPro" id="IPR004449">
    <property type="entry name" value="SixA"/>
</dbReference>
<name>A0A5K7YC33_9BACT</name>
<organism evidence="1 2">
    <name type="scientific">Desulfosarcina alkanivorans</name>
    <dbReference type="NCBI Taxonomy" id="571177"/>
    <lineage>
        <taxon>Bacteria</taxon>
        <taxon>Pseudomonadati</taxon>
        <taxon>Thermodesulfobacteriota</taxon>
        <taxon>Desulfobacteria</taxon>
        <taxon>Desulfobacterales</taxon>
        <taxon>Desulfosarcinaceae</taxon>
        <taxon>Desulfosarcina</taxon>
    </lineage>
</organism>
<accession>A0A5K7YC33</accession>
<dbReference type="GO" id="GO:0101006">
    <property type="term" value="F:protein histidine phosphatase activity"/>
    <property type="evidence" value="ECO:0007669"/>
    <property type="project" value="InterPro"/>
</dbReference>
<dbReference type="InterPro" id="IPR013078">
    <property type="entry name" value="His_Pase_superF_clade-1"/>
</dbReference>
<evidence type="ECO:0000313" key="2">
    <source>
        <dbReference type="Proteomes" id="UP000427906"/>
    </source>
</evidence>
<sequence>MQTNMAVYLVQHGKCLAASEDPEKGLSGEGKMEAQRIADVAAGYRVPVSRILHSGKKRARETAEILSHALSPKDGVAPAGGMKPLDDVRGFADHLRLDQDIMLVGHLPFLERLAGLLITGNPDRTVFKLQNSGILCIDRVADVDHPVIRWALMPSIG</sequence>
<dbReference type="GO" id="GO:0005737">
    <property type="term" value="C:cytoplasm"/>
    <property type="evidence" value="ECO:0007669"/>
    <property type="project" value="InterPro"/>
</dbReference>
<dbReference type="Pfam" id="PF00300">
    <property type="entry name" value="His_Phos_1"/>
    <property type="match status" value="1"/>
</dbReference>
<evidence type="ECO:0000313" key="1">
    <source>
        <dbReference type="EMBL" id="BBO66972.1"/>
    </source>
</evidence>
<gene>
    <name evidence="1" type="ORF">DSCA_09020</name>
</gene>
<dbReference type="EMBL" id="AP021874">
    <property type="protein sequence ID" value="BBO66972.1"/>
    <property type="molecule type" value="Genomic_DNA"/>
</dbReference>
<dbReference type="NCBIfam" id="TIGR00249">
    <property type="entry name" value="sixA"/>
    <property type="match status" value="1"/>
</dbReference>
<reference evidence="1 2" key="1">
    <citation type="submission" date="2019-11" db="EMBL/GenBank/DDBJ databases">
        <title>Comparative genomics of hydrocarbon-degrading Desulfosarcina strains.</title>
        <authorList>
            <person name="Watanabe M."/>
            <person name="Kojima H."/>
            <person name="Fukui M."/>
        </authorList>
    </citation>
    <scope>NUCLEOTIDE SEQUENCE [LARGE SCALE GENOMIC DNA]</scope>
    <source>
        <strain evidence="1 2">PL12</strain>
    </source>
</reference>
<dbReference type="AlphaFoldDB" id="A0A5K7YC33"/>
<keyword evidence="2" id="KW-1185">Reference proteome</keyword>
<dbReference type="CDD" id="cd07067">
    <property type="entry name" value="HP_PGM_like"/>
    <property type="match status" value="1"/>
</dbReference>
<dbReference type="KEGG" id="dalk:DSCA_09020"/>
<proteinExistence type="predicted"/>
<dbReference type="InterPro" id="IPR029033">
    <property type="entry name" value="His_PPase_superfam"/>
</dbReference>
<dbReference type="Gene3D" id="3.40.50.1240">
    <property type="entry name" value="Phosphoglycerate mutase-like"/>
    <property type="match status" value="1"/>
</dbReference>
<dbReference type="SUPFAM" id="SSF53254">
    <property type="entry name" value="Phosphoglycerate mutase-like"/>
    <property type="match status" value="1"/>
</dbReference>